<dbReference type="EMBL" id="RZHF01000024">
    <property type="protein sequence ID" value="RUR29620.1"/>
    <property type="molecule type" value="Genomic_DNA"/>
</dbReference>
<organism evidence="2 3">
    <name type="scientific">Vreelandella nanhaiensis</name>
    <dbReference type="NCBI Taxonomy" id="1258546"/>
    <lineage>
        <taxon>Bacteria</taxon>
        <taxon>Pseudomonadati</taxon>
        <taxon>Pseudomonadota</taxon>
        <taxon>Gammaproteobacteria</taxon>
        <taxon>Oceanospirillales</taxon>
        <taxon>Halomonadaceae</taxon>
        <taxon>Vreelandella</taxon>
    </lineage>
</organism>
<evidence type="ECO:0000259" key="1">
    <source>
        <dbReference type="Pfam" id="PF03886"/>
    </source>
</evidence>
<accession>A0A433KJE9</accession>
<protein>
    <recommendedName>
        <fullName evidence="1">ABC-type transport auxiliary lipoprotein component domain-containing protein</fullName>
    </recommendedName>
</protein>
<keyword evidence="3" id="KW-1185">Reference proteome</keyword>
<dbReference type="OrthoDB" id="5795476at2"/>
<reference evidence="2 3" key="1">
    <citation type="submission" date="2018-12" db="EMBL/GenBank/DDBJ databases">
        <title>three novel Halomonas strain isolated from plants.</title>
        <authorList>
            <person name="Sun C."/>
        </authorList>
    </citation>
    <scope>NUCLEOTIDE SEQUENCE [LARGE SCALE GENOMIC DNA]</scope>
    <source>
        <strain evidence="2 3">JCM 18142</strain>
    </source>
</reference>
<comment type="caution">
    <text evidence="2">The sequence shown here is derived from an EMBL/GenBank/DDBJ whole genome shotgun (WGS) entry which is preliminary data.</text>
</comment>
<dbReference type="SUPFAM" id="SSF159594">
    <property type="entry name" value="XCC0632-like"/>
    <property type="match status" value="1"/>
</dbReference>
<name>A0A433KJE9_9GAMM</name>
<proteinExistence type="predicted"/>
<dbReference type="Proteomes" id="UP000287023">
    <property type="component" value="Unassembled WGS sequence"/>
</dbReference>
<dbReference type="Gene3D" id="3.40.50.10610">
    <property type="entry name" value="ABC-type transport auxiliary lipoprotein component"/>
    <property type="match status" value="1"/>
</dbReference>
<dbReference type="RefSeq" id="WP_127063089.1">
    <property type="nucleotide sequence ID" value="NZ_RZHF01000024.1"/>
</dbReference>
<dbReference type="AlphaFoldDB" id="A0A433KJE9"/>
<feature type="domain" description="ABC-type transport auxiliary lipoprotein component" evidence="1">
    <location>
        <begin position="47"/>
        <end position="196"/>
    </location>
</feature>
<evidence type="ECO:0000313" key="2">
    <source>
        <dbReference type="EMBL" id="RUR29620.1"/>
    </source>
</evidence>
<dbReference type="Pfam" id="PF03886">
    <property type="entry name" value="ABC_trans_aux"/>
    <property type="match status" value="1"/>
</dbReference>
<dbReference type="InterPro" id="IPR005586">
    <property type="entry name" value="ABC_trans_aux"/>
</dbReference>
<gene>
    <name evidence="2" type="ORF">ELY38_15240</name>
</gene>
<evidence type="ECO:0000313" key="3">
    <source>
        <dbReference type="Proteomes" id="UP000287023"/>
    </source>
</evidence>
<sequence length="215" mass="23687">MSMRPFFILLILLVLLTSTGCSILPENDPPSLYRLPASAPSSHEASHQGVMSTTSTKRLGVASPEAGYLLSSNRIVVYPENTQVSVYEGARWHEDTPDLIQARLIEGLQQSALFESVGSDHLPSDLLLLSELRHFQSEYDNGWPRAVIQLDVQLVEADSRAPLASESFRTTSQASDVEIPAVVDAFGRASDTLVEKLTAWLAAHSNREYTRFTSQ</sequence>
<dbReference type="PROSITE" id="PS51257">
    <property type="entry name" value="PROKAR_LIPOPROTEIN"/>
    <property type="match status" value="1"/>
</dbReference>